<name>A0ABN3U9U6_9ACTN</name>
<organism evidence="1 2">
    <name type="scientific">Actinocorallia aurantiaca</name>
    <dbReference type="NCBI Taxonomy" id="46204"/>
    <lineage>
        <taxon>Bacteria</taxon>
        <taxon>Bacillati</taxon>
        <taxon>Actinomycetota</taxon>
        <taxon>Actinomycetes</taxon>
        <taxon>Streptosporangiales</taxon>
        <taxon>Thermomonosporaceae</taxon>
        <taxon>Actinocorallia</taxon>
    </lineage>
</organism>
<evidence type="ECO:0000313" key="1">
    <source>
        <dbReference type="EMBL" id="GAA2727065.1"/>
    </source>
</evidence>
<protein>
    <submittedName>
        <fullName evidence="1">Uncharacterized protein</fullName>
    </submittedName>
</protein>
<accession>A0ABN3U9U6</accession>
<reference evidence="1 2" key="1">
    <citation type="journal article" date="2019" name="Int. J. Syst. Evol. Microbiol.">
        <title>The Global Catalogue of Microorganisms (GCM) 10K type strain sequencing project: providing services to taxonomists for standard genome sequencing and annotation.</title>
        <authorList>
            <consortium name="The Broad Institute Genomics Platform"/>
            <consortium name="The Broad Institute Genome Sequencing Center for Infectious Disease"/>
            <person name="Wu L."/>
            <person name="Ma J."/>
        </authorList>
    </citation>
    <scope>NUCLEOTIDE SEQUENCE [LARGE SCALE GENOMIC DNA]</scope>
    <source>
        <strain evidence="1 2">JCM 8201</strain>
    </source>
</reference>
<comment type="caution">
    <text evidence="1">The sequence shown here is derived from an EMBL/GenBank/DDBJ whole genome shotgun (WGS) entry which is preliminary data.</text>
</comment>
<evidence type="ECO:0000313" key="2">
    <source>
        <dbReference type="Proteomes" id="UP001501842"/>
    </source>
</evidence>
<gene>
    <name evidence="1" type="ORF">GCM10010439_31910</name>
</gene>
<sequence length="60" mass="6306">MGGGDRGAGVKTLSEEQMAVIDAALAEELVDLLDLPSELLERYRMQVSGRRVKGAGAGSM</sequence>
<dbReference type="EMBL" id="BAAATZ010000012">
    <property type="protein sequence ID" value="GAA2727065.1"/>
    <property type="molecule type" value="Genomic_DNA"/>
</dbReference>
<keyword evidence="2" id="KW-1185">Reference proteome</keyword>
<dbReference type="Proteomes" id="UP001501842">
    <property type="component" value="Unassembled WGS sequence"/>
</dbReference>
<proteinExistence type="predicted"/>